<evidence type="ECO:0000256" key="1">
    <source>
        <dbReference type="SAM" id="MobiDB-lite"/>
    </source>
</evidence>
<dbReference type="SUPFAM" id="SSF56784">
    <property type="entry name" value="HAD-like"/>
    <property type="match status" value="1"/>
</dbReference>
<accession>A0A2T3AEE1</accession>
<feature type="region of interest" description="Disordered" evidence="1">
    <location>
        <begin position="416"/>
        <end position="477"/>
    </location>
</feature>
<dbReference type="InParanoid" id="A0A2T3AEE1"/>
<dbReference type="Proteomes" id="UP000241462">
    <property type="component" value="Unassembled WGS sequence"/>
</dbReference>
<evidence type="ECO:0000313" key="2">
    <source>
        <dbReference type="EMBL" id="PSR94021.1"/>
    </source>
</evidence>
<dbReference type="InterPro" id="IPR023214">
    <property type="entry name" value="HAD_sf"/>
</dbReference>
<evidence type="ECO:0000313" key="3">
    <source>
        <dbReference type="Proteomes" id="UP000241462"/>
    </source>
</evidence>
<proteinExistence type="predicted"/>
<dbReference type="InterPro" id="IPR036412">
    <property type="entry name" value="HAD-like_sf"/>
</dbReference>
<dbReference type="STRING" id="2025994.A0A2T3AEE1"/>
<dbReference type="GO" id="GO:0046474">
    <property type="term" value="P:glycerophospholipid biosynthetic process"/>
    <property type="evidence" value="ECO:0007669"/>
    <property type="project" value="TreeGrafter"/>
</dbReference>
<dbReference type="PANTHER" id="PTHR14269">
    <property type="entry name" value="CDP-DIACYLGLYCEROL--GLYCEROL-3-PHOSPHATE 3-PHOSPHATIDYLTRANSFERASE-RELATED"/>
    <property type="match status" value="1"/>
</dbReference>
<reference evidence="2 3" key="1">
    <citation type="journal article" date="2018" name="Mycol. Prog.">
        <title>Coniella lustricola, a new species from submerged detritus.</title>
        <authorList>
            <person name="Raudabaugh D.B."/>
            <person name="Iturriaga T."/>
            <person name="Carver A."/>
            <person name="Mondo S."/>
            <person name="Pangilinan J."/>
            <person name="Lipzen A."/>
            <person name="He G."/>
            <person name="Amirebrahimi M."/>
            <person name="Grigoriev I.V."/>
            <person name="Miller A.N."/>
        </authorList>
    </citation>
    <scope>NUCLEOTIDE SEQUENCE [LARGE SCALE GENOMIC DNA]</scope>
    <source>
        <strain evidence="2 3">B22-T-1</strain>
    </source>
</reference>
<dbReference type="PANTHER" id="PTHR14269:SF57">
    <property type="entry name" value="SUPERFAMILY HYDROLASE, PUTATIVE (AFU_ORTHOLOGUE AFUA_2G02580)-RELATED"/>
    <property type="match status" value="1"/>
</dbReference>
<dbReference type="InterPro" id="IPR006357">
    <property type="entry name" value="HAD-SF_hydro_IIA"/>
</dbReference>
<feature type="compositionally biased region" description="Low complexity" evidence="1">
    <location>
        <begin position="425"/>
        <end position="437"/>
    </location>
</feature>
<sequence length="568" mass="63005">MSALARARVLVPGSKHVASLSRSFSQSARRFPVSRSIKHKTAASFRPSLPVAVPCDWSVGCHGVVRLYSSSPPAQQPNLAFAFDIDGVLLHKSEPIEGATATLKYLQQHEIPFIFLTNGGGKPEAKRVAELSEKLGVPLNTSNFVQSHTPYQLLTQENFNGVKDSELAGLITYLRDNVGVDHLRDSTVLVLGSDASVARRVAHGYGFTSVITSGDILAAHPEIFPFDPLSEFYAKQEILPLPKPLYDPKKMDNSMLRDCLKIDAVLVFNDPRDWAVDIQLITDLLLSHRGYLGTWSFLNGKVQKNKALAEGKEGRAKTKYHKKLAKLAAQWQSDGQPAVVFSNCDLLWSTGYQIPRFGQGAFRNAVHAQFQAIVADSDGYKKDKTRYELRDFTFGKPHHAAYAYAQKVMLEQFEKLRQDRPPPASSSSAAATETTTTGLEGEVQQQDGSNEHVAEGTPPSSPSLQRQGQGQPPKKSVWMIGDNLMSDIWGANKWNQHFNSRHVRTKTAQGQHMAIKWQACLVETGVWSKDRAPLNRQAEINKPQMVQKDVKSAVNAIFEKENWPGRIE</sequence>
<dbReference type="Pfam" id="PF13344">
    <property type="entry name" value="Hydrolase_6"/>
    <property type="match status" value="1"/>
</dbReference>
<dbReference type="EMBL" id="KZ678402">
    <property type="protein sequence ID" value="PSR94021.1"/>
    <property type="molecule type" value="Genomic_DNA"/>
</dbReference>
<name>A0A2T3AEE1_9PEZI</name>
<dbReference type="GO" id="GO:0005739">
    <property type="term" value="C:mitochondrion"/>
    <property type="evidence" value="ECO:0007669"/>
    <property type="project" value="TreeGrafter"/>
</dbReference>
<dbReference type="OrthoDB" id="270009at2759"/>
<gene>
    <name evidence="2" type="ORF">BD289DRAFT_428175</name>
</gene>
<dbReference type="InterPro" id="IPR050324">
    <property type="entry name" value="CDP-alcohol_PTase-I"/>
</dbReference>
<protein>
    <submittedName>
        <fullName evidence="2">HAD-like domain-containing protein</fullName>
    </submittedName>
</protein>
<keyword evidence="3" id="KW-1185">Reference proteome</keyword>
<organism evidence="2 3">
    <name type="scientific">Coniella lustricola</name>
    <dbReference type="NCBI Taxonomy" id="2025994"/>
    <lineage>
        <taxon>Eukaryota</taxon>
        <taxon>Fungi</taxon>
        <taxon>Dikarya</taxon>
        <taxon>Ascomycota</taxon>
        <taxon>Pezizomycotina</taxon>
        <taxon>Sordariomycetes</taxon>
        <taxon>Sordariomycetidae</taxon>
        <taxon>Diaporthales</taxon>
        <taxon>Schizoparmaceae</taxon>
        <taxon>Coniella</taxon>
    </lineage>
</organism>
<dbReference type="AlphaFoldDB" id="A0A2T3AEE1"/>
<dbReference type="Gene3D" id="3.40.50.1000">
    <property type="entry name" value="HAD superfamily/HAD-like"/>
    <property type="match status" value="3"/>
</dbReference>